<dbReference type="Proteomes" id="UP000190162">
    <property type="component" value="Unassembled WGS sequence"/>
</dbReference>
<evidence type="ECO:0000256" key="1">
    <source>
        <dbReference type="SAM" id="Phobius"/>
    </source>
</evidence>
<feature type="transmembrane region" description="Helical" evidence="1">
    <location>
        <begin position="138"/>
        <end position="159"/>
    </location>
</feature>
<name>A0A1T4U1Z9_9GAMM</name>
<keyword evidence="1" id="KW-0812">Transmembrane</keyword>
<evidence type="ECO:0000313" key="3">
    <source>
        <dbReference type="Proteomes" id="UP000190162"/>
    </source>
</evidence>
<dbReference type="AlphaFoldDB" id="A0A1T4U1Z9"/>
<reference evidence="3" key="1">
    <citation type="submission" date="2017-02" db="EMBL/GenBank/DDBJ databases">
        <authorList>
            <person name="Varghese N."/>
            <person name="Submissions S."/>
        </authorList>
    </citation>
    <scope>NUCLEOTIDE SEQUENCE [LARGE SCALE GENOMIC DNA]</scope>
    <source>
        <strain evidence="3">DSM 22720</strain>
    </source>
</reference>
<sequence length="551" mass="61737">MTIKQCRDISADIANIHHDLPNAEVFTGVLTDTYRYKRIHRNNSNVREVGCWWITVDDGENKRQITIDSEDKFLDSLNKGDIVTIYRPTPATKSYKIYGKDSQETVKNNDWAPGIVLHNEEGQRSSLDPIYKPTPTNVGGSLTTTLISSIIIMVALLYFTDGRPFNSLESIFGAGAAIWVVLAALSIRKGNKRFAQEKQQYETITRYLQHMLECNILDLQAARIKRVYQQDDAVCSDCNNRIPLLSPYCFKCGCQNVAIASLLAPVEENMAFGGIADADATMLEHSQTAVACASADAAVVQKTPVSAHDRLKEKVAAVMYSESTDYIHKYAVGSTKGALHGQVIFGTVIDRDLKSNVRSWTEEQVKTTTYRNGYGREYSESSVVSRVNHRRSNLNGYLVIRTLDGEEHAYNPGSTKLGATDIGDHVMVGLSDAKFDDKTAYNYQQYYFNLSKDDLWTNECITSLSKSGATRTLNGLLFFAAVGTGLYFSETRQEEMMFIPVIMLGTMFVLMFKAVKAKSENKKQRQALAGTLRDKLNIARRERENWLSWLG</sequence>
<organism evidence="2 3">
    <name type="scientific">Enterovibrio nigricans DSM 22720</name>
    <dbReference type="NCBI Taxonomy" id="1121868"/>
    <lineage>
        <taxon>Bacteria</taxon>
        <taxon>Pseudomonadati</taxon>
        <taxon>Pseudomonadota</taxon>
        <taxon>Gammaproteobacteria</taxon>
        <taxon>Vibrionales</taxon>
        <taxon>Vibrionaceae</taxon>
        <taxon>Enterovibrio</taxon>
    </lineage>
</organism>
<accession>A0A1T4U1Z9</accession>
<dbReference type="OrthoDB" id="5900194at2"/>
<proteinExistence type="predicted"/>
<feature type="transmembrane region" description="Helical" evidence="1">
    <location>
        <begin position="171"/>
        <end position="188"/>
    </location>
</feature>
<feature type="transmembrane region" description="Helical" evidence="1">
    <location>
        <begin position="496"/>
        <end position="515"/>
    </location>
</feature>
<keyword evidence="3" id="KW-1185">Reference proteome</keyword>
<gene>
    <name evidence="2" type="ORF">SAMN02745132_00600</name>
</gene>
<evidence type="ECO:0000313" key="2">
    <source>
        <dbReference type="EMBL" id="SKA46714.1"/>
    </source>
</evidence>
<feature type="transmembrane region" description="Helical" evidence="1">
    <location>
        <begin position="473"/>
        <end position="490"/>
    </location>
</feature>
<keyword evidence="1" id="KW-0472">Membrane</keyword>
<protein>
    <submittedName>
        <fullName evidence="2">Uncharacterized protein</fullName>
    </submittedName>
</protein>
<dbReference type="EMBL" id="FUXU01000004">
    <property type="protein sequence ID" value="SKA46714.1"/>
    <property type="molecule type" value="Genomic_DNA"/>
</dbReference>
<dbReference type="RefSeq" id="WP_078751106.1">
    <property type="nucleotide sequence ID" value="NZ_FUXU01000004.1"/>
</dbReference>
<keyword evidence="1" id="KW-1133">Transmembrane helix</keyword>